<dbReference type="InterPro" id="IPR036852">
    <property type="entry name" value="Peptidase_S8/S53_dom_sf"/>
</dbReference>
<dbReference type="Proteomes" id="UP000003553">
    <property type="component" value="Unassembled WGS sequence"/>
</dbReference>
<dbReference type="eggNOG" id="COG1404">
    <property type="taxonomic scope" value="Bacteria"/>
</dbReference>
<comment type="similarity">
    <text evidence="1 5">Belongs to the peptidase S8 family.</text>
</comment>
<name>A7BB13_9ACTO</name>
<keyword evidence="6" id="KW-0732">Signal</keyword>
<evidence type="ECO:0000313" key="9">
    <source>
        <dbReference type="Proteomes" id="UP000003553"/>
    </source>
</evidence>
<comment type="caution">
    <text evidence="8">The sequence shown here is derived from an EMBL/GenBank/DDBJ whole genome shotgun (WGS) entry which is preliminary data.</text>
</comment>
<dbReference type="SUPFAM" id="SSF52743">
    <property type="entry name" value="Subtilisin-like"/>
    <property type="match status" value="1"/>
</dbReference>
<dbReference type="RefSeq" id="WP_003791578.1">
    <property type="nucleotide sequence ID" value="NZ_DS264586.1"/>
</dbReference>
<protein>
    <submittedName>
        <fullName evidence="8">Peptidase, S8/S53 family</fullName>
        <ecNumber evidence="8">3.4.21.-</ecNumber>
    </submittedName>
</protein>
<evidence type="ECO:0000256" key="4">
    <source>
        <dbReference type="ARBA" id="ARBA00022825"/>
    </source>
</evidence>
<proteinExistence type="inferred from homology"/>
<evidence type="ECO:0000256" key="6">
    <source>
        <dbReference type="SAM" id="SignalP"/>
    </source>
</evidence>
<feature type="active site" description="Charge relay system" evidence="5">
    <location>
        <position position="87"/>
    </location>
</feature>
<accession>A7BB13</accession>
<dbReference type="PROSITE" id="PS00138">
    <property type="entry name" value="SUBTILASE_SER"/>
    <property type="match status" value="1"/>
</dbReference>
<dbReference type="InterPro" id="IPR050131">
    <property type="entry name" value="Peptidase_S8_subtilisin-like"/>
</dbReference>
<feature type="active site" description="Charge relay system" evidence="5">
    <location>
        <position position="249"/>
    </location>
</feature>
<dbReference type="HOGENOM" id="CLU_011263_19_0_11"/>
<reference evidence="8" key="2">
    <citation type="submission" date="2015-05" db="EMBL/GenBank/DDBJ databases">
        <title>Draft genome sequence of Actinomyces odontolyticus (ATCC 17982).</title>
        <authorList>
            <person name="Sudarsanam P."/>
            <person name="Ley R."/>
            <person name="Guruge J."/>
            <person name="Turnbaugh P.J."/>
            <person name="Mahowald M."/>
            <person name="Liep D."/>
            <person name="Gordon J."/>
        </authorList>
    </citation>
    <scope>NUCLEOTIDE SEQUENCE</scope>
    <source>
        <strain evidence="8">ATCC 17982</strain>
    </source>
</reference>
<dbReference type="InterPro" id="IPR000209">
    <property type="entry name" value="Peptidase_S8/S53_dom"/>
</dbReference>
<evidence type="ECO:0000256" key="1">
    <source>
        <dbReference type="ARBA" id="ARBA00011073"/>
    </source>
</evidence>
<dbReference type="PANTHER" id="PTHR43806">
    <property type="entry name" value="PEPTIDASE S8"/>
    <property type="match status" value="1"/>
</dbReference>
<organism evidence="8 9">
    <name type="scientific">Schaalia dentiphila ATCC 17982</name>
    <dbReference type="NCBI Taxonomy" id="411466"/>
    <lineage>
        <taxon>Bacteria</taxon>
        <taxon>Bacillati</taxon>
        <taxon>Actinomycetota</taxon>
        <taxon>Actinomycetes</taxon>
        <taxon>Actinomycetales</taxon>
        <taxon>Actinomycetaceae</taxon>
        <taxon>Schaalia</taxon>
        <taxon>Schaalia dentiphila</taxon>
    </lineage>
</organism>
<dbReference type="GO" id="GO:0006508">
    <property type="term" value="P:proteolysis"/>
    <property type="evidence" value="ECO:0007669"/>
    <property type="project" value="UniProtKB-KW"/>
</dbReference>
<keyword evidence="9" id="KW-1185">Reference proteome</keyword>
<dbReference type="PANTHER" id="PTHR43806:SF11">
    <property type="entry name" value="CEREVISIN-RELATED"/>
    <property type="match status" value="1"/>
</dbReference>
<sequence length="381" mass="40093">MTLALAAGAIVLPAAPAHAADPITAADQPHFAYYHLDQARAKGYTGKGVTIALLDGEVDTSVPELAGATVIDKTPCTITSGTQSKSHGTAMASLLVSKEYGVAPDAALLSYRTNYIKQGDKAESDCRGHHGNNLDEPEWLINQAITDGAQIISISATNGQVSDSVKWAIARANALGVIVVSGAGNDNEENTIDSYGKWSGVVSVSAIDTSGKRAEYSSWGKGVTVAAVGGPMVAHDFETGTNISTNGTSNATPLVAGFLALAKQKWPNATSNQLLQLLTKTALNNEGQWNKYTGYGVAAIGPMLNSDPSQYPDENPLMDKGYSDLGPTNEESQQYLAGLVDPRRIAGDPTYTYRGIDESILKDTDITVPIHLGTSPRYHAK</sequence>
<dbReference type="InterPro" id="IPR015500">
    <property type="entry name" value="Peptidase_S8_subtilisin-rel"/>
</dbReference>
<dbReference type="CDD" id="cd00306">
    <property type="entry name" value="Peptidases_S8_S53"/>
    <property type="match status" value="1"/>
</dbReference>
<dbReference type="Gene3D" id="3.40.50.200">
    <property type="entry name" value="Peptidase S8/S53 domain"/>
    <property type="match status" value="1"/>
</dbReference>
<dbReference type="EC" id="3.4.21.-" evidence="8"/>
<evidence type="ECO:0000256" key="3">
    <source>
        <dbReference type="ARBA" id="ARBA00022801"/>
    </source>
</evidence>
<evidence type="ECO:0000313" key="8">
    <source>
        <dbReference type="EMBL" id="EDN80387.1"/>
    </source>
</evidence>
<keyword evidence="3 5" id="KW-0378">Hydrolase</keyword>
<feature type="signal peptide" evidence="6">
    <location>
        <begin position="1"/>
        <end position="19"/>
    </location>
</feature>
<dbReference type="Pfam" id="PF00082">
    <property type="entry name" value="Peptidase_S8"/>
    <property type="match status" value="1"/>
</dbReference>
<keyword evidence="2 5" id="KW-0645">Protease</keyword>
<evidence type="ECO:0000256" key="5">
    <source>
        <dbReference type="PROSITE-ProRule" id="PRU01240"/>
    </source>
</evidence>
<evidence type="ECO:0000256" key="2">
    <source>
        <dbReference type="ARBA" id="ARBA00022670"/>
    </source>
</evidence>
<feature type="chain" id="PRO_5002707322" evidence="6">
    <location>
        <begin position="20"/>
        <end position="381"/>
    </location>
</feature>
<reference evidence="8" key="1">
    <citation type="submission" date="2007-04" db="EMBL/GenBank/DDBJ databases">
        <authorList>
            <person name="Fulton L."/>
            <person name="Clifton S."/>
            <person name="Fulton B."/>
            <person name="Xu J."/>
            <person name="Minx P."/>
            <person name="Pepin K.H."/>
            <person name="Johnson M."/>
            <person name="Thiruvilangam P."/>
            <person name="Bhonagiri V."/>
            <person name="Nash W.E."/>
            <person name="Mardis E.R."/>
            <person name="Wilson R.K."/>
        </authorList>
    </citation>
    <scope>NUCLEOTIDE SEQUENCE [LARGE SCALE GENOMIC DNA]</scope>
    <source>
        <strain evidence="8">ATCC 17982</strain>
    </source>
</reference>
<feature type="active site" description="Charge relay system" evidence="5">
    <location>
        <position position="55"/>
    </location>
</feature>
<keyword evidence="4 5" id="KW-0720">Serine protease</keyword>
<dbReference type="GO" id="GO:0004252">
    <property type="term" value="F:serine-type endopeptidase activity"/>
    <property type="evidence" value="ECO:0007669"/>
    <property type="project" value="UniProtKB-UniRule"/>
</dbReference>
<dbReference type="PRINTS" id="PR00723">
    <property type="entry name" value="SUBTILISIN"/>
</dbReference>
<gene>
    <name evidence="8" type="ORF">ACTODO_00830</name>
</gene>
<dbReference type="PROSITE" id="PS51892">
    <property type="entry name" value="SUBTILASE"/>
    <property type="match status" value="1"/>
</dbReference>
<dbReference type="AlphaFoldDB" id="A7BB13"/>
<dbReference type="InterPro" id="IPR023828">
    <property type="entry name" value="Peptidase_S8_Ser-AS"/>
</dbReference>
<dbReference type="EMBL" id="AAYI02000004">
    <property type="protein sequence ID" value="EDN80387.1"/>
    <property type="molecule type" value="Genomic_DNA"/>
</dbReference>
<evidence type="ECO:0000259" key="7">
    <source>
        <dbReference type="Pfam" id="PF00082"/>
    </source>
</evidence>
<feature type="domain" description="Peptidase S8/S53" evidence="7">
    <location>
        <begin position="46"/>
        <end position="296"/>
    </location>
</feature>